<keyword evidence="3" id="KW-1185">Reference proteome</keyword>
<dbReference type="InterPro" id="IPR048147">
    <property type="entry name" value="CBO0543-like"/>
</dbReference>
<dbReference type="AlphaFoldDB" id="A0A841Q403"/>
<feature type="transmembrane region" description="Helical" evidence="1">
    <location>
        <begin position="64"/>
        <end position="83"/>
    </location>
</feature>
<reference evidence="2 3" key="1">
    <citation type="submission" date="2020-08" db="EMBL/GenBank/DDBJ databases">
        <title>Genomic Encyclopedia of Type Strains, Phase IV (KMG-IV): sequencing the most valuable type-strain genomes for metagenomic binning, comparative biology and taxonomic classification.</title>
        <authorList>
            <person name="Goeker M."/>
        </authorList>
    </citation>
    <scope>NUCLEOTIDE SEQUENCE [LARGE SCALE GENOMIC DNA]</scope>
    <source>
        <strain evidence="2 3">DSM 19612</strain>
    </source>
</reference>
<feature type="transmembrane region" description="Helical" evidence="1">
    <location>
        <begin position="118"/>
        <end position="137"/>
    </location>
</feature>
<feature type="transmembrane region" description="Helical" evidence="1">
    <location>
        <begin position="89"/>
        <end position="106"/>
    </location>
</feature>
<keyword evidence="1" id="KW-0812">Transmembrane</keyword>
<dbReference type="EMBL" id="JACHGH010000004">
    <property type="protein sequence ID" value="MBB6453115.1"/>
    <property type="molecule type" value="Genomic_DNA"/>
</dbReference>
<sequence length="168" mass="19774">MHSFTILLFIVLAFLFGDTKNWRSYYPTMLFFIVGDFLYNFLLYQQPMWEFTDIFLPNHTLINVAKAAFIYPAIVLIYLGNFPKGKVKIIGWIFLWSCLLGVIEHINLTLSHIYHYNGWNLVWSMLFNVIIFVTLPIHHKRPIVAWILSIGVIITLCLIFNVDINKMK</sequence>
<name>A0A841Q403_9BACI</name>
<dbReference type="Proteomes" id="UP000581688">
    <property type="component" value="Unassembled WGS sequence"/>
</dbReference>
<proteinExistence type="predicted"/>
<feature type="transmembrane region" description="Helical" evidence="1">
    <location>
        <begin position="27"/>
        <end position="44"/>
    </location>
</feature>
<comment type="caution">
    <text evidence="2">The sequence shown here is derived from an EMBL/GenBank/DDBJ whole genome shotgun (WGS) entry which is preliminary data.</text>
</comment>
<evidence type="ECO:0000313" key="3">
    <source>
        <dbReference type="Proteomes" id="UP000581688"/>
    </source>
</evidence>
<accession>A0A841Q403</accession>
<protein>
    <submittedName>
        <fullName evidence="2">Uncharacterized protein</fullName>
    </submittedName>
</protein>
<evidence type="ECO:0000256" key="1">
    <source>
        <dbReference type="SAM" id="Phobius"/>
    </source>
</evidence>
<feature type="transmembrane region" description="Helical" evidence="1">
    <location>
        <begin position="143"/>
        <end position="162"/>
    </location>
</feature>
<dbReference type="RefSeq" id="WP_174495769.1">
    <property type="nucleotide sequence ID" value="NZ_CADDWK010000004.1"/>
</dbReference>
<organism evidence="2 3">
    <name type="scientific">Salirhabdus euzebyi</name>
    <dbReference type="NCBI Taxonomy" id="394506"/>
    <lineage>
        <taxon>Bacteria</taxon>
        <taxon>Bacillati</taxon>
        <taxon>Bacillota</taxon>
        <taxon>Bacilli</taxon>
        <taxon>Bacillales</taxon>
        <taxon>Bacillaceae</taxon>
        <taxon>Salirhabdus</taxon>
    </lineage>
</organism>
<dbReference type="NCBIfam" id="NF041644">
    <property type="entry name" value="CBO0543_fam"/>
    <property type="match status" value="1"/>
</dbReference>
<evidence type="ECO:0000313" key="2">
    <source>
        <dbReference type="EMBL" id="MBB6453115.1"/>
    </source>
</evidence>
<keyword evidence="1" id="KW-1133">Transmembrane helix</keyword>
<keyword evidence="1" id="KW-0472">Membrane</keyword>
<gene>
    <name evidence="2" type="ORF">HNQ94_001563</name>
</gene>